<dbReference type="SUPFAM" id="SSF48008">
    <property type="entry name" value="GntR ligand-binding domain-like"/>
    <property type="match status" value="1"/>
</dbReference>
<dbReference type="Proteomes" id="UP000324758">
    <property type="component" value="Unassembled WGS sequence"/>
</dbReference>
<keyword evidence="6" id="KW-1185">Reference proteome</keyword>
<keyword evidence="3" id="KW-0804">Transcription</keyword>
<evidence type="ECO:0000259" key="4">
    <source>
        <dbReference type="PROSITE" id="PS50949"/>
    </source>
</evidence>
<dbReference type="Pfam" id="PF07729">
    <property type="entry name" value="FCD"/>
    <property type="match status" value="1"/>
</dbReference>
<dbReference type="InterPro" id="IPR000524">
    <property type="entry name" value="Tscrpt_reg_HTH_GntR"/>
</dbReference>
<dbReference type="GO" id="GO:0003700">
    <property type="term" value="F:DNA-binding transcription factor activity"/>
    <property type="evidence" value="ECO:0007669"/>
    <property type="project" value="InterPro"/>
</dbReference>
<dbReference type="SMART" id="SM00345">
    <property type="entry name" value="HTH_GNTR"/>
    <property type="match status" value="1"/>
</dbReference>
<keyword evidence="2" id="KW-0238">DNA-binding</keyword>
<name>A0A5D3KAX2_9BRAD</name>
<dbReference type="PROSITE" id="PS50949">
    <property type="entry name" value="HTH_GNTR"/>
    <property type="match status" value="1"/>
</dbReference>
<dbReference type="SMART" id="SM00895">
    <property type="entry name" value="FCD"/>
    <property type="match status" value="1"/>
</dbReference>
<dbReference type="InterPro" id="IPR008920">
    <property type="entry name" value="TF_FadR/GntR_C"/>
</dbReference>
<dbReference type="InterPro" id="IPR036390">
    <property type="entry name" value="WH_DNA-bd_sf"/>
</dbReference>
<reference evidence="5 6" key="1">
    <citation type="submission" date="2019-08" db="EMBL/GenBank/DDBJ databases">
        <title>Bradyrhizobium hipponensis sp. nov., a rhizobium isolated from a Lupinus angustifolius root nodule in Tunisia.</title>
        <authorList>
            <person name="Off K."/>
            <person name="Rejili M."/>
            <person name="Mars M."/>
            <person name="Brachmann A."/>
            <person name="Marin M."/>
        </authorList>
    </citation>
    <scope>NUCLEOTIDE SEQUENCE [LARGE SCALE GENOMIC DNA]</scope>
    <source>
        <strain evidence="5 6">CTAW71</strain>
    </source>
</reference>
<keyword evidence="1" id="KW-0805">Transcription regulation</keyword>
<dbReference type="PANTHER" id="PTHR43537">
    <property type="entry name" value="TRANSCRIPTIONAL REGULATOR, GNTR FAMILY"/>
    <property type="match status" value="1"/>
</dbReference>
<dbReference type="AlphaFoldDB" id="A0A5D3KAX2"/>
<dbReference type="GO" id="GO:0003677">
    <property type="term" value="F:DNA binding"/>
    <property type="evidence" value="ECO:0007669"/>
    <property type="project" value="UniProtKB-KW"/>
</dbReference>
<protein>
    <submittedName>
        <fullName evidence="5">GntR family transcriptional regulator</fullName>
    </submittedName>
</protein>
<dbReference type="PANTHER" id="PTHR43537:SF49">
    <property type="entry name" value="TRANSCRIPTIONAL REGULATORY PROTEIN"/>
    <property type="match status" value="1"/>
</dbReference>
<sequence length="253" mass="27707">MKAAPEREVDRSVSQTVKAQLALRDQILSGALRPGERISELQAVETTGASRTPVRMALVRLEEEGLLEAIPSGGFMVKAFSERDISDSIELRGTLEGLAARFAAERGVSARELEPLKECLAAIDELLRQVPISIESFSSYVALNARFHALLTELSRSPPLVRQIDRASALPFASPSGFVMAQSALPEAQQILIIGQEHHRVVIDAIENREGARAEAVMREHARLAVRNLRLALRNRTHLDLLPALALIKTATD</sequence>
<evidence type="ECO:0000313" key="6">
    <source>
        <dbReference type="Proteomes" id="UP000324758"/>
    </source>
</evidence>
<proteinExistence type="predicted"/>
<gene>
    <name evidence="5" type="ORF">FXB40_22130</name>
</gene>
<evidence type="ECO:0000256" key="3">
    <source>
        <dbReference type="ARBA" id="ARBA00023163"/>
    </source>
</evidence>
<comment type="caution">
    <text evidence="5">The sequence shown here is derived from an EMBL/GenBank/DDBJ whole genome shotgun (WGS) entry which is preliminary data.</text>
</comment>
<dbReference type="RefSeq" id="WP_148774287.1">
    <property type="nucleotide sequence ID" value="NZ_VSSS01000032.1"/>
</dbReference>
<dbReference type="EMBL" id="VSSS01000032">
    <property type="protein sequence ID" value="TYL93521.1"/>
    <property type="molecule type" value="Genomic_DNA"/>
</dbReference>
<evidence type="ECO:0000256" key="2">
    <source>
        <dbReference type="ARBA" id="ARBA00023125"/>
    </source>
</evidence>
<feature type="domain" description="HTH gntR-type" evidence="4">
    <location>
        <begin position="13"/>
        <end position="80"/>
    </location>
</feature>
<dbReference type="SUPFAM" id="SSF46785">
    <property type="entry name" value="Winged helix' DNA-binding domain"/>
    <property type="match status" value="1"/>
</dbReference>
<evidence type="ECO:0000313" key="5">
    <source>
        <dbReference type="EMBL" id="TYL93521.1"/>
    </source>
</evidence>
<dbReference type="Gene3D" id="1.20.120.530">
    <property type="entry name" value="GntR ligand-binding domain-like"/>
    <property type="match status" value="1"/>
</dbReference>
<dbReference type="InterPro" id="IPR011711">
    <property type="entry name" value="GntR_C"/>
</dbReference>
<dbReference type="Pfam" id="PF00392">
    <property type="entry name" value="GntR"/>
    <property type="match status" value="1"/>
</dbReference>
<dbReference type="InterPro" id="IPR036388">
    <property type="entry name" value="WH-like_DNA-bd_sf"/>
</dbReference>
<dbReference type="OrthoDB" id="7192778at2"/>
<evidence type="ECO:0000256" key="1">
    <source>
        <dbReference type="ARBA" id="ARBA00023015"/>
    </source>
</evidence>
<dbReference type="Gene3D" id="1.10.10.10">
    <property type="entry name" value="Winged helix-like DNA-binding domain superfamily/Winged helix DNA-binding domain"/>
    <property type="match status" value="1"/>
</dbReference>
<accession>A0A5D3KAX2</accession>
<organism evidence="5 6">
    <name type="scientific">Bradyrhizobium rifense</name>
    <dbReference type="NCBI Taxonomy" id="515499"/>
    <lineage>
        <taxon>Bacteria</taxon>
        <taxon>Pseudomonadati</taxon>
        <taxon>Pseudomonadota</taxon>
        <taxon>Alphaproteobacteria</taxon>
        <taxon>Hyphomicrobiales</taxon>
        <taxon>Nitrobacteraceae</taxon>
        <taxon>Bradyrhizobium</taxon>
    </lineage>
</organism>
<dbReference type="CDD" id="cd07377">
    <property type="entry name" value="WHTH_GntR"/>
    <property type="match status" value="1"/>
</dbReference>